<evidence type="ECO:0000259" key="2">
    <source>
        <dbReference type="Pfam" id="PF03732"/>
    </source>
</evidence>
<feature type="compositionally biased region" description="Basic and acidic residues" evidence="1">
    <location>
        <begin position="156"/>
        <end position="166"/>
    </location>
</feature>
<dbReference type="OMA" id="YRFQSER"/>
<proteinExistence type="predicted"/>
<dbReference type="PANTHER" id="PTHR33223">
    <property type="entry name" value="CCHC-TYPE DOMAIN-CONTAINING PROTEIN"/>
    <property type="match status" value="1"/>
</dbReference>
<dbReference type="OrthoDB" id="1745575at2759"/>
<dbReference type="Pfam" id="PF03732">
    <property type="entry name" value="Retrotrans_gag"/>
    <property type="match status" value="1"/>
</dbReference>
<feature type="domain" description="Retrotransposon gag" evidence="2">
    <location>
        <begin position="4"/>
        <end position="92"/>
    </location>
</feature>
<organism evidence="3">
    <name type="scientific">Nicotiana tabacum</name>
    <name type="common">Common tobacco</name>
    <dbReference type="NCBI Taxonomy" id="4097"/>
    <lineage>
        <taxon>Eukaryota</taxon>
        <taxon>Viridiplantae</taxon>
        <taxon>Streptophyta</taxon>
        <taxon>Embryophyta</taxon>
        <taxon>Tracheophyta</taxon>
        <taxon>Spermatophyta</taxon>
        <taxon>Magnoliopsida</taxon>
        <taxon>eudicotyledons</taxon>
        <taxon>Gunneridae</taxon>
        <taxon>Pentapetalae</taxon>
        <taxon>asterids</taxon>
        <taxon>lamiids</taxon>
        <taxon>Solanales</taxon>
        <taxon>Solanaceae</taxon>
        <taxon>Nicotianoideae</taxon>
        <taxon>Nicotianeae</taxon>
        <taxon>Nicotiana</taxon>
    </lineage>
</organism>
<dbReference type="InterPro" id="IPR005162">
    <property type="entry name" value="Retrotrans_gag_dom"/>
</dbReference>
<protein>
    <recommendedName>
        <fullName evidence="2">Retrotransposon gag domain-containing protein</fullName>
    </recommendedName>
</protein>
<dbReference type="AlphaFoldDB" id="A0A1S4BGM0"/>
<dbReference type="PANTHER" id="PTHR33223:SF11">
    <property type="entry name" value="ELEMENT PROTEIN, PUTATIVE-RELATED"/>
    <property type="match status" value="1"/>
</dbReference>
<feature type="region of interest" description="Disordered" evidence="1">
    <location>
        <begin position="125"/>
        <end position="179"/>
    </location>
</feature>
<reference evidence="3" key="1">
    <citation type="submission" date="2025-08" db="UniProtKB">
        <authorList>
            <consortium name="RefSeq"/>
        </authorList>
    </citation>
    <scope>IDENTIFICATION</scope>
</reference>
<sequence length="344" mass="39604">MFGETLSKGALIWYHNLPPNSIDSFAMLADSFLKAFAGAIKVATRKSDVFKIKQMENEMLGEFVYRFQSERMELPPVSADWAVQAFAQGLNERSSIASKQLKQNLIEYPVVTWVDVHNSKLLAKESGNADRVSRSNKERYQPYIKDRRNISRRNIPRNDRRADRGQSSRGLMSKTEFDKNLGPAEAPRLLEYNFNVDASGIVLAIGKLRDTRWPKLIQTNPSQRNPNLVCKYHGTHGHRTKDCRQLRVEVARLFNEGHLREFLSDRAKNHFRERDANKKNEPEEPQNVINMIIGGVNVPYGPIFKCTRVSIAREKRALETTCSRIHLHSVRKTSRPYLSLTRMH</sequence>
<dbReference type="PaxDb" id="4097-A0A1S4BGM0"/>
<gene>
    <name evidence="3" type="primary">LOC107808037</name>
</gene>
<dbReference type="KEGG" id="nta:107808037"/>
<feature type="compositionally biased region" description="Basic and acidic residues" evidence="1">
    <location>
        <begin position="127"/>
        <end position="149"/>
    </location>
</feature>
<evidence type="ECO:0000313" key="3">
    <source>
        <dbReference type="RefSeq" id="XP_016488002.1"/>
    </source>
</evidence>
<name>A0A1S4BGM0_TOBAC</name>
<dbReference type="RefSeq" id="XP_016488002.1">
    <property type="nucleotide sequence ID" value="XM_016632516.1"/>
</dbReference>
<evidence type="ECO:0000256" key="1">
    <source>
        <dbReference type="SAM" id="MobiDB-lite"/>
    </source>
</evidence>
<accession>A0A1S4BGM0</accession>